<name>A0A644ZZ35_9ZZZZ</name>
<organism evidence="2">
    <name type="scientific">bioreactor metagenome</name>
    <dbReference type="NCBI Taxonomy" id="1076179"/>
    <lineage>
        <taxon>unclassified sequences</taxon>
        <taxon>metagenomes</taxon>
        <taxon>ecological metagenomes</taxon>
    </lineage>
</organism>
<evidence type="ECO:0000313" key="2">
    <source>
        <dbReference type="EMBL" id="MPM43873.1"/>
    </source>
</evidence>
<sequence length="86" mass="10128">MKQKSREQGDRKRDEQSRDVRADGNKTEWNELLLYDVVIYDEIEQPVESYIGGTAHAITEKLPAEIALERRIKEINKITDKFSRKH</sequence>
<feature type="region of interest" description="Disordered" evidence="1">
    <location>
        <begin position="1"/>
        <end position="22"/>
    </location>
</feature>
<dbReference type="AlphaFoldDB" id="A0A644ZZ35"/>
<dbReference type="EMBL" id="VSSQ01010266">
    <property type="protein sequence ID" value="MPM43873.1"/>
    <property type="molecule type" value="Genomic_DNA"/>
</dbReference>
<reference evidence="2" key="1">
    <citation type="submission" date="2019-08" db="EMBL/GenBank/DDBJ databases">
        <authorList>
            <person name="Kucharzyk K."/>
            <person name="Murdoch R.W."/>
            <person name="Higgins S."/>
            <person name="Loffler F."/>
        </authorList>
    </citation>
    <scope>NUCLEOTIDE SEQUENCE</scope>
</reference>
<comment type="caution">
    <text evidence="2">The sequence shown here is derived from an EMBL/GenBank/DDBJ whole genome shotgun (WGS) entry which is preliminary data.</text>
</comment>
<evidence type="ECO:0000256" key="1">
    <source>
        <dbReference type="SAM" id="MobiDB-lite"/>
    </source>
</evidence>
<accession>A0A644ZZ35</accession>
<gene>
    <name evidence="2" type="ORF">SDC9_90550</name>
</gene>
<protein>
    <submittedName>
        <fullName evidence="2">Uncharacterized protein</fullName>
    </submittedName>
</protein>
<proteinExistence type="predicted"/>